<proteinExistence type="predicted"/>
<reference evidence="5" key="1">
    <citation type="journal article" date="2019" name="Int. J. Syst. Evol. Microbiol.">
        <title>The Global Catalogue of Microorganisms (GCM) 10K type strain sequencing project: providing services to taxonomists for standard genome sequencing and annotation.</title>
        <authorList>
            <consortium name="The Broad Institute Genomics Platform"/>
            <consortium name="The Broad Institute Genome Sequencing Center for Infectious Disease"/>
            <person name="Wu L."/>
            <person name="Ma J."/>
        </authorList>
    </citation>
    <scope>NUCLEOTIDE SEQUENCE [LARGE SCALE GENOMIC DNA]</scope>
    <source>
        <strain evidence="5">KCTC 33576</strain>
    </source>
</reference>
<organism evidence="4 5">
    <name type="scientific">Populibacterium corticicola</name>
    <dbReference type="NCBI Taxonomy" id="1812826"/>
    <lineage>
        <taxon>Bacteria</taxon>
        <taxon>Bacillati</taxon>
        <taxon>Actinomycetota</taxon>
        <taxon>Actinomycetes</taxon>
        <taxon>Micrococcales</taxon>
        <taxon>Jonesiaceae</taxon>
        <taxon>Populibacterium</taxon>
    </lineage>
</organism>
<dbReference type="InterPro" id="IPR009057">
    <property type="entry name" value="Homeodomain-like_sf"/>
</dbReference>
<dbReference type="InterPro" id="IPR001647">
    <property type="entry name" value="HTH_TetR"/>
</dbReference>
<feature type="DNA-binding region" description="H-T-H motif" evidence="2">
    <location>
        <begin position="69"/>
        <end position="88"/>
    </location>
</feature>
<evidence type="ECO:0000256" key="1">
    <source>
        <dbReference type="ARBA" id="ARBA00023125"/>
    </source>
</evidence>
<dbReference type="Gene3D" id="1.10.357.10">
    <property type="entry name" value="Tetracycline Repressor, domain 2"/>
    <property type="match status" value="1"/>
</dbReference>
<accession>A0ABW5XFC4</accession>
<name>A0ABW5XFC4_9MICO</name>
<dbReference type="SUPFAM" id="SSF46689">
    <property type="entry name" value="Homeodomain-like"/>
    <property type="match status" value="1"/>
</dbReference>
<evidence type="ECO:0000313" key="4">
    <source>
        <dbReference type="EMBL" id="MFD2840817.1"/>
    </source>
</evidence>
<sequence>MYPYVMDKTEQQAHGRQLAQEVSAHLSARRAAIARLIDAEITDRRAHTQTALLESGRKLIADKGAAGASVGDITKHAGFTRGAFYSNFTDMDHFLAEVARIEWNNTLQEVVKILDTWEFGQEDPFDGAVVVMMQVIPRDRERYLLWNEFSTVEIRFPDSSNELAKHSSEFYNSLVDLLGVIVESFDLEPTRSLEDLVDAIIGLSARSTRNELLANTHPLYRSTQERTLLERLLPDLVRALTRPRA</sequence>
<dbReference type="PROSITE" id="PS50977">
    <property type="entry name" value="HTH_TETR_2"/>
    <property type="match status" value="1"/>
</dbReference>
<evidence type="ECO:0000256" key="2">
    <source>
        <dbReference type="PROSITE-ProRule" id="PRU00335"/>
    </source>
</evidence>
<evidence type="ECO:0000313" key="5">
    <source>
        <dbReference type="Proteomes" id="UP001597391"/>
    </source>
</evidence>
<keyword evidence="1 2" id="KW-0238">DNA-binding</keyword>
<evidence type="ECO:0000259" key="3">
    <source>
        <dbReference type="PROSITE" id="PS50977"/>
    </source>
</evidence>
<comment type="caution">
    <text evidence="4">The sequence shown here is derived from an EMBL/GenBank/DDBJ whole genome shotgun (WGS) entry which is preliminary data.</text>
</comment>
<feature type="domain" description="HTH tetR-type" evidence="3">
    <location>
        <begin position="46"/>
        <end position="106"/>
    </location>
</feature>
<dbReference type="Proteomes" id="UP001597391">
    <property type="component" value="Unassembled WGS sequence"/>
</dbReference>
<dbReference type="Pfam" id="PF00440">
    <property type="entry name" value="TetR_N"/>
    <property type="match status" value="1"/>
</dbReference>
<protein>
    <submittedName>
        <fullName evidence="4">TetR/AcrR family transcriptional regulator</fullName>
    </submittedName>
</protein>
<keyword evidence="5" id="KW-1185">Reference proteome</keyword>
<gene>
    <name evidence="4" type="ORF">ACFSYH_09560</name>
</gene>
<dbReference type="EMBL" id="JBHUOP010000004">
    <property type="protein sequence ID" value="MFD2840817.1"/>
    <property type="molecule type" value="Genomic_DNA"/>
</dbReference>